<keyword evidence="1" id="KW-0472">Membrane</keyword>
<dbReference type="AlphaFoldDB" id="A0A4S2FHB5"/>
<keyword evidence="1" id="KW-0998">Cell outer membrane</keyword>
<feature type="chain" id="PRO_5020382898" evidence="3">
    <location>
        <begin position="25"/>
        <end position="1126"/>
    </location>
</feature>
<dbReference type="NCBIfam" id="TIGR04057">
    <property type="entry name" value="SusC_RagA_signa"/>
    <property type="match status" value="1"/>
</dbReference>
<dbReference type="PROSITE" id="PS52016">
    <property type="entry name" value="TONB_DEPENDENT_REC_3"/>
    <property type="match status" value="1"/>
</dbReference>
<keyword evidence="3" id="KW-0732">Signal</keyword>
<proteinExistence type="inferred from homology"/>
<dbReference type="Pfam" id="PF13715">
    <property type="entry name" value="CarbopepD_reg_2"/>
    <property type="match status" value="1"/>
</dbReference>
<feature type="region of interest" description="Disordered" evidence="2">
    <location>
        <begin position="1035"/>
        <end position="1054"/>
    </location>
</feature>
<dbReference type="InterPro" id="IPR008969">
    <property type="entry name" value="CarboxyPept-like_regulatory"/>
</dbReference>
<dbReference type="NCBIfam" id="TIGR04056">
    <property type="entry name" value="OMP_RagA_SusC"/>
    <property type="match status" value="1"/>
</dbReference>
<organism evidence="5 6">
    <name type="scientific">Phocaeicola sartorii</name>
    <dbReference type="NCBI Taxonomy" id="671267"/>
    <lineage>
        <taxon>Bacteria</taxon>
        <taxon>Pseudomonadati</taxon>
        <taxon>Bacteroidota</taxon>
        <taxon>Bacteroidia</taxon>
        <taxon>Bacteroidales</taxon>
        <taxon>Bacteroidaceae</taxon>
        <taxon>Phocaeicola</taxon>
    </lineage>
</organism>
<feature type="signal peptide" evidence="3">
    <location>
        <begin position="1"/>
        <end position="24"/>
    </location>
</feature>
<dbReference type="Gene3D" id="2.170.130.10">
    <property type="entry name" value="TonB-dependent receptor, plug domain"/>
    <property type="match status" value="1"/>
</dbReference>
<accession>A0A4S2FHB5</accession>
<evidence type="ECO:0000313" key="5">
    <source>
        <dbReference type="EMBL" id="TGY68220.1"/>
    </source>
</evidence>
<keyword evidence="1" id="KW-0813">Transport</keyword>
<keyword evidence="1" id="KW-0812">Transmembrane</keyword>
<comment type="subcellular location">
    <subcellularLocation>
        <location evidence="1">Cell outer membrane</location>
        <topology evidence="1">Multi-pass membrane protein</topology>
    </subcellularLocation>
</comment>
<dbReference type="Pfam" id="PF07715">
    <property type="entry name" value="Plug"/>
    <property type="match status" value="1"/>
</dbReference>
<dbReference type="SUPFAM" id="SSF49464">
    <property type="entry name" value="Carboxypeptidase regulatory domain-like"/>
    <property type="match status" value="1"/>
</dbReference>
<dbReference type="GO" id="GO:0009279">
    <property type="term" value="C:cell outer membrane"/>
    <property type="evidence" value="ECO:0007669"/>
    <property type="project" value="UniProtKB-SubCell"/>
</dbReference>
<evidence type="ECO:0000259" key="4">
    <source>
        <dbReference type="Pfam" id="PF07715"/>
    </source>
</evidence>
<feature type="domain" description="TonB-dependent receptor plug" evidence="4">
    <location>
        <begin position="213"/>
        <end position="320"/>
    </location>
</feature>
<dbReference type="InterPro" id="IPR037066">
    <property type="entry name" value="Plug_dom_sf"/>
</dbReference>
<keyword evidence="5" id="KW-0675">Receptor</keyword>
<dbReference type="Proteomes" id="UP000310760">
    <property type="component" value="Unassembled WGS sequence"/>
</dbReference>
<dbReference type="InterPro" id="IPR023997">
    <property type="entry name" value="TonB-dep_OMP_SusC/RagA_CS"/>
</dbReference>
<gene>
    <name evidence="5" type="ORF">E5339_17320</name>
</gene>
<dbReference type="SUPFAM" id="SSF56935">
    <property type="entry name" value="Porins"/>
    <property type="match status" value="1"/>
</dbReference>
<dbReference type="InterPro" id="IPR039426">
    <property type="entry name" value="TonB-dep_rcpt-like"/>
</dbReference>
<name>A0A4S2FHB5_9BACT</name>
<sequence length="1126" mass="126136">MYSFSCILKYAVLLFCFLPPTVHAHNTGQSRKIILKGESITMQEAIQIIEANSTYTFFFKSGMLSETEKKDYNLEGDIHEILKGVFTGSGITYVIKNNEIILKGTAKQTPQQSKQKERKTEIVGVVADADTGEGIIGASVQLKGTSTGTITDLDGQFKIMASPSDAIVISFIGYISQEIKIGSHKLFSIELHEDSKQLDEVVITAYGTGQKKASMVGSVESIKPSELQIPSTNLSTAFAGRLAGVVAVQRSGQPGADGANFWIRGVSTMNGVTNPLIILDGVQVSSSDLNNLDPEIIDNFSILKDATATAMYGTRGANGVMIVTTKSGMNLDKPIINFRMEAQMSQPTSTPRFVNGATYMELFNEAVNNDNSGDVLYSEEKIAGTRAGLNPYIYPNVNWYDELFTNHAFNEKFNFNIRGGGKRVNYFSSISVNHESGMLKNRSRDFFSYSNNINIMRYNFQNNINAELSKTSKLSLRLNVQLRDMTSPNQGVGAIFTNAMDTSPVEFPVYFPDDGSTPYVKWGSTERINADYQTNPVAQAATGYNKGFQSTVIAALEFNQKLNFITKGLSFKALASFKNWSSSNNMRSGHWNKFSLTGYEEDGNGGYNYMTSRIGDEYQTNLSASNSTSGNRRFYIEGMLNYSRTFDKHDVNAMIIYNQDELVNNVPGNGNFIGSLPQRKQGLAARASYTYAGKYLAEVNVGYNGSENFAKGHRFGFFPSVALGYNISEEPYFKPLKNIVSKLKLRGSWGLVGNDQINGSRFIYMSQIDLNGIGYTTGINQNVTYNGPVYQRYANENITWEVGEKLNFGVDLQLFRSLDLTFDIFRENRRDIFQQKQTIPTYMGTASTKVYGNLAAMRNQGFELAANYNKKINKEWFVSFKGTFTYAHNKITKYDEAPKYPWQSKIGVSANTNGIYVSDGLFIDAQDIAHHPQQLGMIISPGDIKYINISKDWYGYEDNLTDTDDWVWSKYPVIPEIVYGFGPSIKWKNLDFSFFFQGVSRTSFILNNFHPFGDNMLRNVLSWVADERWSPDNQDTNATYPRLSRKTNSNNNKNSSYWERNGAFLKLKNAEIGYTYKHMRLYISGSNLLTFAPFKLWDPEQGGGNGLSYPTQRVFNIGFQMTINNK</sequence>
<dbReference type="Gene3D" id="2.60.40.1120">
    <property type="entry name" value="Carboxypeptidase-like, regulatory domain"/>
    <property type="match status" value="1"/>
</dbReference>
<evidence type="ECO:0000256" key="3">
    <source>
        <dbReference type="SAM" id="SignalP"/>
    </source>
</evidence>
<dbReference type="InterPro" id="IPR023996">
    <property type="entry name" value="TonB-dep_OMP_SusC/RagA"/>
</dbReference>
<dbReference type="InterPro" id="IPR012910">
    <property type="entry name" value="Plug_dom"/>
</dbReference>
<evidence type="ECO:0000256" key="1">
    <source>
        <dbReference type="PROSITE-ProRule" id="PRU01360"/>
    </source>
</evidence>
<comment type="similarity">
    <text evidence="1">Belongs to the TonB-dependent receptor family.</text>
</comment>
<dbReference type="FunFam" id="2.60.40.1120:FF:000003">
    <property type="entry name" value="Outer membrane protein Omp121"/>
    <property type="match status" value="1"/>
</dbReference>
<dbReference type="FunFam" id="2.170.130.10:FF:000003">
    <property type="entry name" value="SusC/RagA family TonB-linked outer membrane protein"/>
    <property type="match status" value="1"/>
</dbReference>
<comment type="caution">
    <text evidence="5">The sequence shown here is derived from an EMBL/GenBank/DDBJ whole genome shotgun (WGS) entry which is preliminary data.</text>
</comment>
<dbReference type="EMBL" id="SRYJ01000044">
    <property type="protein sequence ID" value="TGY68220.1"/>
    <property type="molecule type" value="Genomic_DNA"/>
</dbReference>
<keyword evidence="1" id="KW-1134">Transmembrane beta strand</keyword>
<reference evidence="5 6" key="1">
    <citation type="submission" date="2019-04" db="EMBL/GenBank/DDBJ databases">
        <title>Microbes associate with the intestines of laboratory mice.</title>
        <authorList>
            <person name="Navarre W."/>
            <person name="Wong E."/>
            <person name="Huang K."/>
            <person name="Tropini C."/>
            <person name="Ng K."/>
            <person name="Yu B."/>
        </authorList>
    </citation>
    <scope>NUCLEOTIDE SEQUENCE [LARGE SCALE GENOMIC DNA]</scope>
    <source>
        <strain evidence="5 6">NM22_B1</strain>
    </source>
</reference>
<evidence type="ECO:0000313" key="6">
    <source>
        <dbReference type="Proteomes" id="UP000310760"/>
    </source>
</evidence>
<protein>
    <submittedName>
        <fullName evidence="5">TonB-dependent receptor</fullName>
    </submittedName>
</protein>
<evidence type="ECO:0000256" key="2">
    <source>
        <dbReference type="SAM" id="MobiDB-lite"/>
    </source>
</evidence>